<dbReference type="EMBL" id="CACRZD030000139">
    <property type="protein sequence ID" value="CAA6674720.1"/>
    <property type="molecule type" value="Genomic_DNA"/>
</dbReference>
<keyword evidence="3" id="KW-1185">Reference proteome</keyword>
<comment type="caution">
    <text evidence="2">The sequence shown here is derived from an EMBL/GenBank/DDBJ whole genome shotgun (WGS) entry which is preliminary data.</text>
</comment>
<organism evidence="2 3">
    <name type="scientific">Spirodela intermedia</name>
    <name type="common">Intermediate duckweed</name>
    <dbReference type="NCBI Taxonomy" id="51605"/>
    <lineage>
        <taxon>Eukaryota</taxon>
        <taxon>Viridiplantae</taxon>
        <taxon>Streptophyta</taxon>
        <taxon>Embryophyta</taxon>
        <taxon>Tracheophyta</taxon>
        <taxon>Spermatophyta</taxon>
        <taxon>Magnoliopsida</taxon>
        <taxon>Liliopsida</taxon>
        <taxon>Araceae</taxon>
        <taxon>Lemnoideae</taxon>
        <taxon>Spirodela</taxon>
    </lineage>
</organism>
<feature type="region of interest" description="Disordered" evidence="1">
    <location>
        <begin position="160"/>
        <end position="188"/>
    </location>
</feature>
<sequence>MDNLRDLVANAEFLGKPNMVSGLDSRPTSKESNDGQTGSDIGWRWCPLFVGEWGEAQEYLDIHHAMSRAHHNHYASSSLLGRTCPSKPEVLIDLSDSAYPLYAYTALHYRPLHGLSQATTMTSSWCSPHTTNVECTLPISTRRTTRHITAVNELNGRTTDVRDSTSASVFSRPKSEGTAVDTPLPRHRPQTVTGTTANLIQPLILKALQPFAVADASAGTLLTSSTSDAADVGIARNPAPSRAKPCSAGTVQVRPCEPPARWLALSRPK</sequence>
<name>A0ABN7EA11_SPIIN</name>
<protein>
    <submittedName>
        <fullName evidence="2">Uncharacterized protein</fullName>
    </submittedName>
</protein>
<accession>A0ABN7EA11</accession>
<feature type="region of interest" description="Disordered" evidence="1">
    <location>
        <begin position="19"/>
        <end position="38"/>
    </location>
</feature>
<gene>
    <name evidence="2" type="ORF">SI7747_UN021078</name>
</gene>
<reference evidence="3" key="1">
    <citation type="journal article" date="2020" name="Sci. Rep.">
        <title>Chromosome-scale genome assembly for the duckweed Spirodela intermedia, integrating cytogenetic maps, PacBio and Oxford Nanopore libraries.</title>
        <authorList>
            <person name="Hoang P.T.N."/>
            <person name="Fiebig A."/>
            <person name="Novak P."/>
            <person name="Macas J."/>
            <person name="Cao H.X."/>
            <person name="Stepanenko A."/>
            <person name="Chen G."/>
            <person name="Borisjuk N."/>
            <person name="Scholz U."/>
            <person name="Schubert I."/>
        </authorList>
    </citation>
    <scope>NUCLEOTIDE SEQUENCE [LARGE SCALE GENOMIC DNA]</scope>
</reference>
<proteinExistence type="predicted"/>
<evidence type="ECO:0000313" key="2">
    <source>
        <dbReference type="EMBL" id="CAA6674720.1"/>
    </source>
</evidence>
<evidence type="ECO:0000256" key="1">
    <source>
        <dbReference type="SAM" id="MobiDB-lite"/>
    </source>
</evidence>
<evidence type="ECO:0000313" key="3">
    <source>
        <dbReference type="Proteomes" id="UP001189122"/>
    </source>
</evidence>
<dbReference type="Proteomes" id="UP001189122">
    <property type="component" value="Unassembled WGS sequence"/>
</dbReference>